<dbReference type="SMART" id="SM00862">
    <property type="entry name" value="Trans_reg_C"/>
    <property type="match status" value="1"/>
</dbReference>
<dbReference type="InterPro" id="IPR016032">
    <property type="entry name" value="Sig_transdc_resp-reg_C-effctor"/>
</dbReference>
<evidence type="ECO:0000256" key="4">
    <source>
        <dbReference type="ARBA" id="ARBA00023163"/>
    </source>
</evidence>
<dbReference type="InterPro" id="IPR036388">
    <property type="entry name" value="WH-like_DNA-bd_sf"/>
</dbReference>
<dbReference type="SMART" id="SM01043">
    <property type="entry name" value="BTAD"/>
    <property type="match status" value="1"/>
</dbReference>
<dbReference type="GO" id="GO:0000160">
    <property type="term" value="P:phosphorelay signal transduction system"/>
    <property type="evidence" value="ECO:0007669"/>
    <property type="project" value="InterPro"/>
</dbReference>
<dbReference type="SUPFAM" id="SSF48452">
    <property type="entry name" value="TPR-like"/>
    <property type="match status" value="1"/>
</dbReference>
<evidence type="ECO:0000256" key="3">
    <source>
        <dbReference type="ARBA" id="ARBA00023125"/>
    </source>
</evidence>
<dbReference type="Pfam" id="PF00486">
    <property type="entry name" value="Trans_reg_C"/>
    <property type="match status" value="1"/>
</dbReference>
<evidence type="ECO:0000256" key="6">
    <source>
        <dbReference type="SAM" id="MobiDB-lite"/>
    </source>
</evidence>
<dbReference type="SUPFAM" id="SSF46894">
    <property type="entry name" value="C-terminal effector domain of the bipartite response regulators"/>
    <property type="match status" value="1"/>
</dbReference>
<keyword evidence="3 5" id="KW-0238">DNA-binding</keyword>
<dbReference type="Proteomes" id="UP001240236">
    <property type="component" value="Unassembled WGS sequence"/>
</dbReference>
<feature type="DNA-binding region" description="OmpR/PhoB-type" evidence="5">
    <location>
        <begin position="1"/>
        <end position="96"/>
    </location>
</feature>
<sequence>MEIRLLGPVEITNDDHTPVRPERAAQRGLLAALALRPGRLVSTDALIDCLWDGDPPEKAGETLAHYARAVRAALTAAGAAPGVLTNRRRTGYALHVPPESVDYHRFTALVRDAARETSAGPAADLYTRALAMWHGDALADIGTDWAERQSYRMRQERTDACCALFRRQMADGAHAAAATGVTALLTEITPTDDIIMIGLEALAHSGRHADIDQFLTDATTRMWHLAAARPSDSVRTLATHLTTNPPAAHRPPHESHESHGRDEMYGGRVQQTATNCGTVHFAGRDQYVYMSRFH</sequence>
<feature type="region of interest" description="Disordered" evidence="6">
    <location>
        <begin position="242"/>
        <end position="262"/>
    </location>
</feature>
<reference evidence="8 9" key="1">
    <citation type="submission" date="2023-07" db="EMBL/GenBank/DDBJ databases">
        <title>Sequencing the genomes of 1000 actinobacteria strains.</title>
        <authorList>
            <person name="Klenk H.-P."/>
        </authorList>
    </citation>
    <scope>NUCLEOTIDE SEQUENCE [LARGE SCALE GENOMIC DNA]</scope>
    <source>
        <strain evidence="8 9">DSM 44709</strain>
    </source>
</reference>
<dbReference type="InterPro" id="IPR001867">
    <property type="entry name" value="OmpR/PhoB-type_DNA-bd"/>
</dbReference>
<dbReference type="InterPro" id="IPR011990">
    <property type="entry name" value="TPR-like_helical_dom_sf"/>
</dbReference>
<proteinExistence type="inferred from homology"/>
<accession>A0AAE4AVY5</accession>
<dbReference type="EMBL" id="JAUSUZ010000001">
    <property type="protein sequence ID" value="MDQ0364459.1"/>
    <property type="molecule type" value="Genomic_DNA"/>
</dbReference>
<dbReference type="Pfam" id="PF03704">
    <property type="entry name" value="BTAD"/>
    <property type="match status" value="1"/>
</dbReference>
<evidence type="ECO:0000256" key="5">
    <source>
        <dbReference type="PROSITE-ProRule" id="PRU01091"/>
    </source>
</evidence>
<evidence type="ECO:0000313" key="9">
    <source>
        <dbReference type="Proteomes" id="UP001240236"/>
    </source>
</evidence>
<dbReference type="Gene3D" id="1.25.40.10">
    <property type="entry name" value="Tetratricopeptide repeat domain"/>
    <property type="match status" value="1"/>
</dbReference>
<keyword evidence="2" id="KW-0805">Transcription regulation</keyword>
<dbReference type="PANTHER" id="PTHR35807:SF1">
    <property type="entry name" value="TRANSCRIPTIONAL REGULATOR REDD"/>
    <property type="match status" value="1"/>
</dbReference>
<evidence type="ECO:0000259" key="7">
    <source>
        <dbReference type="PROSITE" id="PS51755"/>
    </source>
</evidence>
<dbReference type="PANTHER" id="PTHR35807">
    <property type="entry name" value="TRANSCRIPTIONAL REGULATOR REDD-RELATED"/>
    <property type="match status" value="1"/>
</dbReference>
<dbReference type="RefSeq" id="WP_307235883.1">
    <property type="nucleotide sequence ID" value="NZ_JAUSUZ010000001.1"/>
</dbReference>
<dbReference type="InterPro" id="IPR051677">
    <property type="entry name" value="AfsR-DnrI-RedD_regulator"/>
</dbReference>
<protein>
    <submittedName>
        <fullName evidence="8">DNA-binding SARP family transcriptional activator</fullName>
    </submittedName>
</protein>
<name>A0AAE4AVY5_9ACTN</name>
<organism evidence="8 9">
    <name type="scientific">Catenuloplanes indicus</name>
    <dbReference type="NCBI Taxonomy" id="137267"/>
    <lineage>
        <taxon>Bacteria</taxon>
        <taxon>Bacillati</taxon>
        <taxon>Actinomycetota</taxon>
        <taxon>Actinomycetes</taxon>
        <taxon>Micromonosporales</taxon>
        <taxon>Micromonosporaceae</taxon>
        <taxon>Catenuloplanes</taxon>
    </lineage>
</organism>
<evidence type="ECO:0000256" key="2">
    <source>
        <dbReference type="ARBA" id="ARBA00023015"/>
    </source>
</evidence>
<dbReference type="InterPro" id="IPR005158">
    <property type="entry name" value="BTAD"/>
</dbReference>
<dbReference type="GO" id="GO:0006355">
    <property type="term" value="P:regulation of DNA-templated transcription"/>
    <property type="evidence" value="ECO:0007669"/>
    <property type="project" value="InterPro"/>
</dbReference>
<dbReference type="PROSITE" id="PS51755">
    <property type="entry name" value="OMPR_PHOB"/>
    <property type="match status" value="1"/>
</dbReference>
<gene>
    <name evidence="8" type="ORF">J2S42_001128</name>
</gene>
<evidence type="ECO:0000256" key="1">
    <source>
        <dbReference type="ARBA" id="ARBA00005820"/>
    </source>
</evidence>
<comment type="caution">
    <text evidence="8">The sequence shown here is derived from an EMBL/GenBank/DDBJ whole genome shotgun (WGS) entry which is preliminary data.</text>
</comment>
<comment type="similarity">
    <text evidence="1">Belongs to the AfsR/DnrI/RedD regulatory family.</text>
</comment>
<feature type="domain" description="OmpR/PhoB-type" evidence="7">
    <location>
        <begin position="1"/>
        <end position="96"/>
    </location>
</feature>
<feature type="compositionally biased region" description="Basic and acidic residues" evidence="6">
    <location>
        <begin position="251"/>
        <end position="262"/>
    </location>
</feature>
<dbReference type="Gene3D" id="1.10.10.10">
    <property type="entry name" value="Winged helix-like DNA-binding domain superfamily/Winged helix DNA-binding domain"/>
    <property type="match status" value="1"/>
</dbReference>
<dbReference type="AlphaFoldDB" id="A0AAE4AVY5"/>
<dbReference type="GO" id="GO:0003677">
    <property type="term" value="F:DNA binding"/>
    <property type="evidence" value="ECO:0007669"/>
    <property type="project" value="UniProtKB-UniRule"/>
</dbReference>
<evidence type="ECO:0000313" key="8">
    <source>
        <dbReference type="EMBL" id="MDQ0364459.1"/>
    </source>
</evidence>
<keyword evidence="9" id="KW-1185">Reference proteome</keyword>
<keyword evidence="4" id="KW-0804">Transcription</keyword>